<dbReference type="InterPro" id="IPR036390">
    <property type="entry name" value="WH_DNA-bd_sf"/>
</dbReference>
<dbReference type="SUPFAM" id="SSF46785">
    <property type="entry name" value="Winged helix' DNA-binding domain"/>
    <property type="match status" value="1"/>
</dbReference>
<dbReference type="InterPro" id="IPR002182">
    <property type="entry name" value="NB-ARC"/>
</dbReference>
<evidence type="ECO:0000256" key="5">
    <source>
        <dbReference type="SAM" id="MobiDB-lite"/>
    </source>
</evidence>
<dbReference type="GO" id="GO:0051707">
    <property type="term" value="P:response to other organism"/>
    <property type="evidence" value="ECO:0007669"/>
    <property type="project" value="UniProtKB-ARBA"/>
</dbReference>
<dbReference type="InterPro" id="IPR000157">
    <property type="entry name" value="TIR_dom"/>
</dbReference>
<dbReference type="InterPro" id="IPR044974">
    <property type="entry name" value="Disease_R_plants"/>
</dbReference>
<organism evidence="7 8">
    <name type="scientific">Acer yangbiense</name>
    <dbReference type="NCBI Taxonomy" id="1000413"/>
    <lineage>
        <taxon>Eukaryota</taxon>
        <taxon>Viridiplantae</taxon>
        <taxon>Streptophyta</taxon>
        <taxon>Embryophyta</taxon>
        <taxon>Tracheophyta</taxon>
        <taxon>Spermatophyta</taxon>
        <taxon>Magnoliopsida</taxon>
        <taxon>eudicotyledons</taxon>
        <taxon>Gunneridae</taxon>
        <taxon>Pentapetalae</taxon>
        <taxon>rosids</taxon>
        <taxon>malvids</taxon>
        <taxon>Sapindales</taxon>
        <taxon>Sapindaceae</taxon>
        <taxon>Hippocastanoideae</taxon>
        <taxon>Acereae</taxon>
        <taxon>Acer</taxon>
    </lineage>
</organism>
<dbReference type="GO" id="GO:0043531">
    <property type="term" value="F:ADP binding"/>
    <property type="evidence" value="ECO:0007669"/>
    <property type="project" value="InterPro"/>
</dbReference>
<comment type="caution">
    <text evidence="7">The sequence shown here is derived from an EMBL/GenBank/DDBJ whole genome shotgun (WGS) entry which is preliminary data.</text>
</comment>
<name>A0A5C7HJN2_9ROSI</name>
<feature type="domain" description="TIR" evidence="6">
    <location>
        <begin position="18"/>
        <end position="178"/>
    </location>
</feature>
<dbReference type="InterPro" id="IPR032675">
    <property type="entry name" value="LRR_dom_sf"/>
</dbReference>
<dbReference type="Gene3D" id="3.80.10.10">
    <property type="entry name" value="Ribonuclease Inhibitor"/>
    <property type="match status" value="2"/>
</dbReference>
<keyword evidence="8" id="KW-1185">Reference proteome</keyword>
<evidence type="ECO:0000259" key="6">
    <source>
        <dbReference type="PROSITE" id="PS50104"/>
    </source>
</evidence>
<accession>A0A5C7HJN2</accession>
<dbReference type="Pfam" id="PF23598">
    <property type="entry name" value="LRR_14"/>
    <property type="match status" value="2"/>
</dbReference>
<evidence type="ECO:0000256" key="3">
    <source>
        <dbReference type="ARBA" id="ARBA00022821"/>
    </source>
</evidence>
<dbReference type="Gene3D" id="1.10.8.430">
    <property type="entry name" value="Helical domain of apoptotic protease-activating factors"/>
    <property type="match status" value="2"/>
</dbReference>
<dbReference type="SMART" id="SM00255">
    <property type="entry name" value="TIR"/>
    <property type="match status" value="2"/>
</dbReference>
<dbReference type="PANTHER" id="PTHR11017">
    <property type="entry name" value="LEUCINE-RICH REPEAT-CONTAINING PROTEIN"/>
    <property type="match status" value="1"/>
</dbReference>
<dbReference type="OrthoDB" id="2018313at2759"/>
<dbReference type="PROSITE" id="PS50104">
    <property type="entry name" value="TIR"/>
    <property type="match status" value="2"/>
</dbReference>
<keyword evidence="4" id="KW-0520">NAD</keyword>
<dbReference type="Gene3D" id="3.40.50.300">
    <property type="entry name" value="P-loop containing nucleotide triphosphate hydrolases"/>
    <property type="match status" value="2"/>
</dbReference>
<feature type="compositionally biased region" description="Acidic residues" evidence="5">
    <location>
        <begin position="1143"/>
        <end position="1152"/>
    </location>
</feature>
<protein>
    <recommendedName>
        <fullName evidence="6">TIR domain-containing protein</fullName>
    </recommendedName>
</protein>
<gene>
    <name evidence="7" type="ORF">EZV62_017719</name>
</gene>
<keyword evidence="1" id="KW-0433">Leucine-rich repeat</keyword>
<dbReference type="Proteomes" id="UP000323000">
    <property type="component" value="Chromosome 8"/>
</dbReference>
<dbReference type="InterPro" id="IPR055414">
    <property type="entry name" value="LRR_R13L4/SHOC2-like"/>
</dbReference>
<dbReference type="InterPro" id="IPR035897">
    <property type="entry name" value="Toll_tir_struct_dom_sf"/>
</dbReference>
<sequence length="1669" mass="189654">MDDDVDKDELCSTPSFRYRWDVFLSFRGEDTRHGFTDRLYRQLTLNGVRTFRDDEELERGEEINPSLGEAIEDSAATIAVISRRYADSRWCLEELARVVDYRKLLLPVFYQVDPSHVRKQKGPFEQDFLNLEERFGVEKVARWRSAMEKAGGISGWDSRNWDEEELIQSLVKKVLKKLSNTPLGAAKYPVGLDCQLEELMRMLDVKANGVRVLGFYGMGGVGKTTLSKALYNKLVIHFKHRSFISNIRETWRHHNGLMDLQNKIIRDLSANEAEHVDEVSQYIIKFKKLIDEEPVLIVLDDVDDVRQLDALAGKRNRFYDGTRIIITTRNKETLVESIVNTTYEVKELKFQESLQLFSYHAFGKEKPAKDFAALSKEIVSLAGGLPLALEVIGSSLFDKRRTLDWEAALEKLKQIRPGVMLHTNSFKPLVNLRLLQIDHVKLNGSFRVMPAELKWLQWRGCSLKTLPFEFSSQHIAVLDLSKSKITKVWGWRWWNLFSENKIMGRLLVMNLCNCFHLTEIPDLSDHIFLEKLILENCRELVKIHKSIGDSKTLRYLNLKNCSNLVEFPSDVSGLKHLENLILSGCSKLKGLPEDMSSMISLKELLIDETVIVKLPDSIFRLRKLEKFSLKNCQSLKRLPDCIGKLSSLKELSLDSSALEELPYSIGSLAELEKLNLMRCKSLTAIPDSIGNLKSLEELLFDSSSIKELPASVGSLFRLKYLSLGYCQSLSKLPDSIEGLASLVKLRLEGMLITEVPVQIGTLNLVKKLEMGNCQLLKYLPQSIGKMLSITTLVLDDARITELPESIGMLERLIVLKLNKCKQLQRLPSSIGNLKSLQYLLMSETSVTDLPDEFGMLSSLIVLKMRKEPHTGSRQDTVEHSDPTNSNAQDGQLIVLPRSFSNLSSLKELDAHAWKLSGMISDEFEKLSSLARAEVSSSISFKFAKVGRGKLLCIGKPSMLEVYEKIVLEWVQCKLSSSEEKTGQGCITNDFLLPLTPMQVALKYLRNLSVPGSEIPNWFVQEIPCFASHKNREIKGIIIGVVVSLDQSTRDAFRDKLPAIVDIQAKILRLDDPIFTTTLYLMGVPETDEDQLYLCRYVDFTPLVLLLQDGDKIQIARREIPYFHGLKLKKYGIHLVFENDDDIDDNDDEESLDESQQSSTNNNEFNANMGDAADAAVSSRLRWDVFLSFIGEDTRHTIAHSLYKSFDEQGIRAFRDDEDVEDGGMSRGDEMAPSLSPIDAIYDSAASIIILSPKYGSSRRCLEGLAKICELNRLILPVFYKVDPSNVRRQEGPFKEDFKRHEERFGKEVVSKWREAMGKVGVGIDSRVEELMKLLDVKSSGVRVLGLHGMGGVGKTTLAKAVYNKLVGKFECRSFITNVREISRQTDGLISLQHKLIDDLSLGNTVLKRNEIEANISAIKEVVDKRKVTVVLDDVDDIGQLNALLGKKERFYEGSRIIITTRDRDVLQENYVTLLYEVQKLDSDQALQLFSYHALRREKPTDKFLNLSKQIVSLTGGLPLALEVFGAFLFDKRRIAEWEDVVGKLRNIRPDNLHGVLKISFDGLDEQHKCIFLDIACLFVRMEMKRDDVIYVLKGCGFRAELAITVLTAKSLIKVTTDDTLWMHDQLRDMGRQIVWQENLQDPGNRSRLWDRDEITNVLKLQKVLDLRTS</sequence>
<evidence type="ECO:0000256" key="1">
    <source>
        <dbReference type="ARBA" id="ARBA00022614"/>
    </source>
</evidence>
<dbReference type="InterPro" id="IPR058192">
    <property type="entry name" value="WHD_ROQ1-like"/>
</dbReference>
<keyword evidence="2" id="KW-0677">Repeat</keyword>
<feature type="domain" description="TIR" evidence="6">
    <location>
        <begin position="1180"/>
        <end position="1316"/>
    </location>
</feature>
<dbReference type="InterPro" id="IPR042197">
    <property type="entry name" value="Apaf_helical"/>
</dbReference>
<dbReference type="SMART" id="SM00382">
    <property type="entry name" value="AAA"/>
    <property type="match status" value="2"/>
</dbReference>
<dbReference type="SMART" id="SM00369">
    <property type="entry name" value="LRR_TYP"/>
    <property type="match status" value="6"/>
</dbReference>
<dbReference type="PRINTS" id="PR00364">
    <property type="entry name" value="DISEASERSIST"/>
</dbReference>
<dbReference type="SUPFAM" id="SSF52058">
    <property type="entry name" value="L domain-like"/>
    <property type="match status" value="2"/>
</dbReference>
<evidence type="ECO:0000313" key="8">
    <source>
        <dbReference type="Proteomes" id="UP000323000"/>
    </source>
</evidence>
<dbReference type="GO" id="GO:0007165">
    <property type="term" value="P:signal transduction"/>
    <property type="evidence" value="ECO:0007669"/>
    <property type="project" value="InterPro"/>
</dbReference>
<dbReference type="Pfam" id="PF01582">
    <property type="entry name" value="TIR"/>
    <property type="match status" value="2"/>
</dbReference>
<keyword evidence="3" id="KW-0611">Plant defense</keyword>
<dbReference type="InterPro" id="IPR003593">
    <property type="entry name" value="AAA+_ATPase"/>
</dbReference>
<dbReference type="GO" id="GO:0006952">
    <property type="term" value="P:defense response"/>
    <property type="evidence" value="ECO:0007669"/>
    <property type="project" value="UniProtKB-KW"/>
</dbReference>
<reference evidence="8" key="1">
    <citation type="journal article" date="2019" name="Gigascience">
        <title>De novo genome assembly of the endangered Acer yangbiense, a plant species with extremely small populations endemic to Yunnan Province, China.</title>
        <authorList>
            <person name="Yang J."/>
            <person name="Wariss H.M."/>
            <person name="Tao L."/>
            <person name="Zhang R."/>
            <person name="Yun Q."/>
            <person name="Hollingsworth P."/>
            <person name="Dao Z."/>
            <person name="Luo G."/>
            <person name="Guo H."/>
            <person name="Ma Y."/>
            <person name="Sun W."/>
        </authorList>
    </citation>
    <scope>NUCLEOTIDE SEQUENCE [LARGE SCALE GENOMIC DNA]</scope>
    <source>
        <strain evidence="8">cv. Malutang</strain>
    </source>
</reference>
<evidence type="ECO:0000256" key="4">
    <source>
        <dbReference type="ARBA" id="ARBA00023027"/>
    </source>
</evidence>
<evidence type="ECO:0000313" key="7">
    <source>
        <dbReference type="EMBL" id="TXG56406.1"/>
    </source>
</evidence>
<dbReference type="Pfam" id="PF00931">
    <property type="entry name" value="NB-ARC"/>
    <property type="match status" value="1"/>
</dbReference>
<dbReference type="FunFam" id="3.40.50.10140:FF:000007">
    <property type="entry name" value="Disease resistance protein (TIR-NBS-LRR class)"/>
    <property type="match status" value="1"/>
</dbReference>
<dbReference type="EMBL" id="VAHF01000008">
    <property type="protein sequence ID" value="TXG56406.1"/>
    <property type="molecule type" value="Genomic_DNA"/>
</dbReference>
<dbReference type="PANTHER" id="PTHR11017:SF385">
    <property type="entry name" value="DISEASE RESISTANCE PROTEIN (TIR-NBS-LRR CLASS)-RELATED"/>
    <property type="match status" value="1"/>
</dbReference>
<evidence type="ECO:0000256" key="2">
    <source>
        <dbReference type="ARBA" id="ARBA00022737"/>
    </source>
</evidence>
<dbReference type="InterPro" id="IPR027417">
    <property type="entry name" value="P-loop_NTPase"/>
</dbReference>
<dbReference type="Pfam" id="PF23282">
    <property type="entry name" value="WHD_ROQ1"/>
    <property type="match status" value="1"/>
</dbReference>
<feature type="region of interest" description="Disordered" evidence="5">
    <location>
        <begin position="1143"/>
        <end position="1167"/>
    </location>
</feature>
<dbReference type="InterPro" id="IPR003591">
    <property type="entry name" value="Leu-rich_rpt_typical-subtyp"/>
</dbReference>
<dbReference type="SUPFAM" id="SSF52540">
    <property type="entry name" value="P-loop containing nucleoside triphosphate hydrolases"/>
    <property type="match status" value="2"/>
</dbReference>
<dbReference type="Gene3D" id="3.40.50.10140">
    <property type="entry name" value="Toll/interleukin-1 receptor homology (TIR) domain"/>
    <property type="match status" value="2"/>
</dbReference>
<dbReference type="SUPFAM" id="SSF52200">
    <property type="entry name" value="Toll/Interleukin receptor TIR domain"/>
    <property type="match status" value="2"/>
</dbReference>
<proteinExistence type="predicted"/>